<dbReference type="OrthoDB" id="1869581at2759"/>
<dbReference type="Pfam" id="PF05699">
    <property type="entry name" value="Dimer_Tnp_hAT"/>
    <property type="match status" value="1"/>
</dbReference>
<sequence>MLVECNIPIAKSECPAFQAFIERYCHEPMSSRWSLSHAMEKESKVNMNKRLFVLVDETTDRWGRAMTAVLSGPLDGRFKDWPFLLDLLDIHAANNKNSTGHLDYNSLHLLITDGATYCLKAGRGLKELFLNMMHVACICHALNRVAELVRYEFPLVDELISEIKKVLAVVKAKKLFKDPKLPGQLAFIKGNFTQLVRAISSLQERLPLTESIEILERVQIQLTVEPFSSKLNSTLELKDDTKMSFLFSCAPITSVDCERVFTKLKSLLSNQRISLTENHVKDMLILQWKNDYMT</sequence>
<evidence type="ECO:0000259" key="1">
    <source>
        <dbReference type="Pfam" id="PF05699"/>
    </source>
</evidence>
<evidence type="ECO:0000313" key="2">
    <source>
        <dbReference type="EMBL" id="QQP52143.1"/>
    </source>
</evidence>
<dbReference type="GO" id="GO:0046983">
    <property type="term" value="F:protein dimerization activity"/>
    <property type="evidence" value="ECO:0007669"/>
    <property type="project" value="InterPro"/>
</dbReference>
<reference evidence="3" key="1">
    <citation type="submission" date="2021-01" db="EMBL/GenBank/DDBJ databases">
        <title>Caligus Genome Assembly.</title>
        <authorList>
            <person name="Gallardo-Escarate C."/>
        </authorList>
    </citation>
    <scope>NUCLEOTIDE SEQUENCE [LARGE SCALE GENOMIC DNA]</scope>
</reference>
<dbReference type="InterPro" id="IPR008906">
    <property type="entry name" value="HATC_C_dom"/>
</dbReference>
<gene>
    <name evidence="2" type="ORF">FKW44_004185</name>
</gene>
<name>A0A7T8HLD6_CALRO</name>
<feature type="domain" description="HAT C-terminal dimerisation" evidence="1">
    <location>
        <begin position="242"/>
        <end position="287"/>
    </location>
</feature>
<dbReference type="Proteomes" id="UP000595437">
    <property type="component" value="Chromosome 3"/>
</dbReference>
<proteinExistence type="predicted"/>
<dbReference type="EMBL" id="CP045892">
    <property type="protein sequence ID" value="QQP52143.1"/>
    <property type="molecule type" value="Genomic_DNA"/>
</dbReference>
<organism evidence="2 3">
    <name type="scientific">Caligus rogercresseyi</name>
    <name type="common">Sea louse</name>
    <dbReference type="NCBI Taxonomy" id="217165"/>
    <lineage>
        <taxon>Eukaryota</taxon>
        <taxon>Metazoa</taxon>
        <taxon>Ecdysozoa</taxon>
        <taxon>Arthropoda</taxon>
        <taxon>Crustacea</taxon>
        <taxon>Multicrustacea</taxon>
        <taxon>Hexanauplia</taxon>
        <taxon>Copepoda</taxon>
        <taxon>Siphonostomatoida</taxon>
        <taxon>Caligidae</taxon>
        <taxon>Caligus</taxon>
    </lineage>
</organism>
<keyword evidence="3" id="KW-1185">Reference proteome</keyword>
<dbReference type="AlphaFoldDB" id="A0A7T8HLD6"/>
<accession>A0A7T8HLD6</accession>
<evidence type="ECO:0000313" key="3">
    <source>
        <dbReference type="Proteomes" id="UP000595437"/>
    </source>
</evidence>
<protein>
    <submittedName>
        <fullName evidence="2">LOC100902024</fullName>
    </submittedName>
</protein>